<dbReference type="EMBL" id="JALJOS010000004">
    <property type="protein sequence ID" value="KAK9840017.1"/>
    <property type="molecule type" value="Genomic_DNA"/>
</dbReference>
<evidence type="ECO:0000256" key="3">
    <source>
        <dbReference type="SAM" id="SignalP"/>
    </source>
</evidence>
<feature type="compositionally biased region" description="Low complexity" evidence="1">
    <location>
        <begin position="69"/>
        <end position="98"/>
    </location>
</feature>
<feature type="compositionally biased region" description="Polar residues" evidence="1">
    <location>
        <begin position="47"/>
        <end position="68"/>
    </location>
</feature>
<evidence type="ECO:0000313" key="4">
    <source>
        <dbReference type="EMBL" id="KAK9840017.1"/>
    </source>
</evidence>
<keyword evidence="2" id="KW-1133">Transmembrane helix</keyword>
<keyword evidence="2" id="KW-0812">Transmembrane</keyword>
<feature type="compositionally biased region" description="Pro residues" evidence="1">
    <location>
        <begin position="99"/>
        <end position="115"/>
    </location>
</feature>
<organism evidence="4 5">
    <name type="scientific">Apatococcus lobatus</name>
    <dbReference type="NCBI Taxonomy" id="904363"/>
    <lineage>
        <taxon>Eukaryota</taxon>
        <taxon>Viridiplantae</taxon>
        <taxon>Chlorophyta</taxon>
        <taxon>core chlorophytes</taxon>
        <taxon>Trebouxiophyceae</taxon>
        <taxon>Chlorellales</taxon>
        <taxon>Chlorellaceae</taxon>
        <taxon>Apatococcus</taxon>
    </lineage>
</organism>
<evidence type="ECO:0000256" key="2">
    <source>
        <dbReference type="SAM" id="Phobius"/>
    </source>
</evidence>
<reference evidence="4 5" key="1">
    <citation type="journal article" date="2024" name="Nat. Commun.">
        <title>Phylogenomics reveals the evolutionary origins of lichenization in chlorophyte algae.</title>
        <authorList>
            <person name="Puginier C."/>
            <person name="Libourel C."/>
            <person name="Otte J."/>
            <person name="Skaloud P."/>
            <person name="Haon M."/>
            <person name="Grisel S."/>
            <person name="Petersen M."/>
            <person name="Berrin J.G."/>
            <person name="Delaux P.M."/>
            <person name="Dal Grande F."/>
            <person name="Keller J."/>
        </authorList>
    </citation>
    <scope>NUCLEOTIDE SEQUENCE [LARGE SCALE GENOMIC DNA]</scope>
    <source>
        <strain evidence="4 5">SAG 2145</strain>
    </source>
</reference>
<evidence type="ECO:0000256" key="1">
    <source>
        <dbReference type="SAM" id="MobiDB-lite"/>
    </source>
</evidence>
<dbReference type="Proteomes" id="UP001438707">
    <property type="component" value="Unassembled WGS sequence"/>
</dbReference>
<accession>A0AAW1S314</accession>
<keyword evidence="5" id="KW-1185">Reference proteome</keyword>
<dbReference type="AlphaFoldDB" id="A0AAW1S314"/>
<name>A0AAW1S314_9CHLO</name>
<gene>
    <name evidence="4" type="ORF">WJX74_002170</name>
</gene>
<comment type="caution">
    <text evidence="4">The sequence shown here is derived from an EMBL/GenBank/DDBJ whole genome shotgun (WGS) entry which is preliminary data.</text>
</comment>
<feature type="chain" id="PRO_5043407798" evidence="3">
    <location>
        <begin position="23"/>
        <end position="419"/>
    </location>
</feature>
<protein>
    <submittedName>
        <fullName evidence="4">Uncharacterized protein</fullName>
    </submittedName>
</protein>
<proteinExistence type="predicted"/>
<sequence>MESRTRFVLVASFSLLLTSASAQFAPAPGPGGMPEPGLIGAAPAMPTGSQTPNQPSPNSVQPGLTNQQPGLAFAPGPGGPTHVQTQPQVTPQVTASPSPVNPSPSPTSPPPPPPMVTLAPPTRTTTVAFVSRLELDNVNTFDTVIPPANVNPKGLTYAGLWCDTLTTKYPGSTCTATATQGSVNVQSVMGFPVVASNPNAAATQAAALTSNLQQIAANPSLANDLIPVAAFGGIQVSGIQVTAASPAMAPAMSPRRAPSAAPAPPPSFSFTVRLNFATVEQFNPLRDAWCNQLVRAYPSATCRVTNVYLGSLYVETAMTFPQGDSSANVMLEELRNPSENSALFSDPQFGTVTVTSAGGQTVAPASVPPPSPPTTKHHLSGGKIAGAVIGSIAGAAILGGCGFAGYKYYHTRRAYQPAV</sequence>
<keyword evidence="3" id="KW-0732">Signal</keyword>
<feature type="signal peptide" evidence="3">
    <location>
        <begin position="1"/>
        <end position="22"/>
    </location>
</feature>
<evidence type="ECO:0000313" key="5">
    <source>
        <dbReference type="Proteomes" id="UP001438707"/>
    </source>
</evidence>
<feature type="region of interest" description="Disordered" evidence="1">
    <location>
        <begin position="27"/>
        <end position="120"/>
    </location>
</feature>
<keyword evidence="2" id="KW-0472">Membrane</keyword>
<feature type="transmembrane region" description="Helical" evidence="2">
    <location>
        <begin position="384"/>
        <end position="406"/>
    </location>
</feature>